<name>A0AAE4SDG9_9EURY</name>
<keyword evidence="2" id="KW-1185">Reference proteome</keyword>
<comment type="caution">
    <text evidence="1">The sequence shown here is derived from an EMBL/GenBank/DDBJ whole genome shotgun (WGS) entry which is preliminary data.</text>
</comment>
<organism evidence="1 2">
    <name type="scientific">Methanolapillus africanus</name>
    <dbReference type="NCBI Taxonomy" id="3028297"/>
    <lineage>
        <taxon>Archaea</taxon>
        <taxon>Methanobacteriati</taxon>
        <taxon>Methanobacteriota</taxon>
        <taxon>Stenosarchaea group</taxon>
        <taxon>Methanomicrobia</taxon>
        <taxon>Methanosarcinales</taxon>
        <taxon>Methanosarcinaceae</taxon>
        <taxon>Methanolapillus</taxon>
    </lineage>
</organism>
<evidence type="ECO:0000313" key="1">
    <source>
        <dbReference type="EMBL" id="MDV0446739.1"/>
    </source>
</evidence>
<proteinExistence type="predicted"/>
<gene>
    <name evidence="1" type="ORF">MsAg5_05910</name>
</gene>
<reference evidence="1" key="1">
    <citation type="submission" date="2023-06" db="EMBL/GenBank/DDBJ databases">
        <title>Genome sequence of Methanosarcinaceae archaeon Ag5.</title>
        <authorList>
            <person name="Protasov E."/>
            <person name="Platt K."/>
            <person name="Poehlein A."/>
            <person name="Daniel R."/>
            <person name="Brune A."/>
        </authorList>
    </citation>
    <scope>NUCLEOTIDE SEQUENCE</scope>
    <source>
        <strain evidence="1">Ag5</strain>
    </source>
</reference>
<dbReference type="EMBL" id="JAWDKD010000011">
    <property type="protein sequence ID" value="MDV0446739.1"/>
    <property type="molecule type" value="Genomic_DNA"/>
</dbReference>
<evidence type="ECO:0000313" key="2">
    <source>
        <dbReference type="Proteomes" id="UP001271789"/>
    </source>
</evidence>
<sequence length="135" mass="15943">MTSYISKISNVFGFESVFQKIKVWRTPKINLVLAELEKNSFYDIQDSDEIQERFRKIPEVCGVLLYTLSQLEEKFGPRLKKIEITYNYEDECIEIIPFSNNCETSFRFEIYDLDLQIYKKFGSVSFYISLLGICV</sequence>
<dbReference type="AlphaFoldDB" id="A0AAE4SDG9"/>
<accession>A0AAE4SDG9</accession>
<dbReference type="Proteomes" id="UP001271789">
    <property type="component" value="Unassembled WGS sequence"/>
</dbReference>
<protein>
    <submittedName>
        <fullName evidence="1">Uncharacterized protein</fullName>
    </submittedName>
</protein>
<dbReference type="RefSeq" id="WP_338099145.1">
    <property type="nucleotide sequence ID" value="NZ_JAWDKD010000011.1"/>
</dbReference>